<sequence length="175" mass="18719">MSNEESTKSESRNKKENNLLRAVLGRKTTTQTEPLPDSETFIRPDINSKSLVLRHVDVGSCNGCEVELGLCFAPIYDIESYGISLTASPRHSDGLIVTGVVTSNMAAPLMDAYRATPAPKVVIALGDCAINCNGLGDGYGVEGAVGEFLEVDLQIRGCPPEPKSIIAELRRIAKA</sequence>
<proteinExistence type="inferred from homology"/>
<keyword evidence="4" id="KW-0479">Metal-binding</keyword>
<evidence type="ECO:0000256" key="5">
    <source>
        <dbReference type="ARBA" id="ARBA00023004"/>
    </source>
</evidence>
<evidence type="ECO:0000259" key="7">
    <source>
        <dbReference type="Pfam" id="PF01058"/>
    </source>
</evidence>
<comment type="cofactor">
    <cofactor evidence="1">
        <name>[4Fe-4S] cluster</name>
        <dbReference type="ChEBI" id="CHEBI:49883"/>
    </cofactor>
</comment>
<evidence type="ECO:0000313" key="9">
    <source>
        <dbReference type="Proteomes" id="UP000032360"/>
    </source>
</evidence>
<organism evidence="8 9">
    <name type="scientific">Acidithrix ferrooxidans</name>
    <dbReference type="NCBI Taxonomy" id="1280514"/>
    <lineage>
        <taxon>Bacteria</taxon>
        <taxon>Bacillati</taxon>
        <taxon>Actinomycetota</taxon>
        <taxon>Acidimicrobiia</taxon>
        <taxon>Acidimicrobiales</taxon>
        <taxon>Acidimicrobiaceae</taxon>
        <taxon>Acidithrix</taxon>
    </lineage>
</organism>
<dbReference type="GO" id="GO:0016829">
    <property type="term" value="F:lyase activity"/>
    <property type="evidence" value="ECO:0007669"/>
    <property type="project" value="UniProtKB-KW"/>
</dbReference>
<evidence type="ECO:0000256" key="3">
    <source>
        <dbReference type="ARBA" id="ARBA00022485"/>
    </source>
</evidence>
<evidence type="ECO:0000256" key="1">
    <source>
        <dbReference type="ARBA" id="ARBA00001966"/>
    </source>
</evidence>
<reference evidence="8 9" key="1">
    <citation type="submission" date="2015-01" db="EMBL/GenBank/DDBJ databases">
        <title>Draft genome of the acidophilic iron oxidizer Acidithrix ferrooxidans strain Py-F3.</title>
        <authorList>
            <person name="Poehlein A."/>
            <person name="Eisen S."/>
            <person name="Schloemann M."/>
            <person name="Johnson B.D."/>
            <person name="Daniel R."/>
            <person name="Muehling M."/>
        </authorList>
    </citation>
    <scope>NUCLEOTIDE SEQUENCE [LARGE SCALE GENOMIC DNA]</scope>
    <source>
        <strain evidence="8 9">Py-F3</strain>
    </source>
</reference>
<name>A0A0D8HGM7_9ACTN</name>
<evidence type="ECO:0000256" key="4">
    <source>
        <dbReference type="ARBA" id="ARBA00022723"/>
    </source>
</evidence>
<dbReference type="InterPro" id="IPR006137">
    <property type="entry name" value="NADH_UbQ_OxRdtase-like_20kDa"/>
</dbReference>
<keyword evidence="5" id="KW-0408">Iron</keyword>
<dbReference type="GO" id="GO:0046872">
    <property type="term" value="F:metal ion binding"/>
    <property type="evidence" value="ECO:0007669"/>
    <property type="project" value="UniProtKB-KW"/>
</dbReference>
<keyword evidence="8" id="KW-0456">Lyase</keyword>
<dbReference type="GO" id="GO:0051539">
    <property type="term" value="F:4 iron, 4 sulfur cluster binding"/>
    <property type="evidence" value="ECO:0007669"/>
    <property type="project" value="UniProtKB-KW"/>
</dbReference>
<dbReference type="InterPro" id="IPR052375">
    <property type="entry name" value="Complex_I_20kDa-like"/>
</dbReference>
<keyword evidence="6" id="KW-0411">Iron-sulfur</keyword>
<dbReference type="STRING" id="1280514.AXFE_19590"/>
<dbReference type="PANTHER" id="PTHR42989">
    <property type="entry name" value="HYDROGENASE-4 COMPONENT I"/>
    <property type="match status" value="1"/>
</dbReference>
<evidence type="ECO:0000313" key="8">
    <source>
        <dbReference type="EMBL" id="KJF17150.1"/>
    </source>
</evidence>
<dbReference type="Pfam" id="PF01058">
    <property type="entry name" value="Oxidored_q6"/>
    <property type="match status" value="1"/>
</dbReference>
<evidence type="ECO:0000256" key="2">
    <source>
        <dbReference type="ARBA" id="ARBA00009173"/>
    </source>
</evidence>
<feature type="domain" description="NADH:ubiquinone oxidoreductase-like 20kDa subunit" evidence="7">
    <location>
        <begin position="61"/>
        <end position="170"/>
    </location>
</feature>
<gene>
    <name evidence="8" type="primary">hycG1</name>
    <name evidence="8" type="ORF">AXFE_19590</name>
</gene>
<dbReference type="RefSeq" id="WP_082058630.1">
    <property type="nucleotide sequence ID" value="NZ_JXYS01000062.1"/>
</dbReference>
<comment type="similarity">
    <text evidence="2">Belongs to the complex I 20 kDa subunit family.</text>
</comment>
<protein>
    <submittedName>
        <fullName evidence="8">Formate hydrogenlyase subunit 7</fullName>
    </submittedName>
</protein>
<dbReference type="AlphaFoldDB" id="A0A0D8HGM7"/>
<dbReference type="Proteomes" id="UP000032360">
    <property type="component" value="Unassembled WGS sequence"/>
</dbReference>
<dbReference type="OrthoDB" id="9786737at2"/>
<dbReference type="Gene3D" id="3.40.50.12280">
    <property type="match status" value="1"/>
</dbReference>
<evidence type="ECO:0000256" key="6">
    <source>
        <dbReference type="ARBA" id="ARBA00023014"/>
    </source>
</evidence>
<dbReference type="SUPFAM" id="SSF56770">
    <property type="entry name" value="HydA/Nqo6-like"/>
    <property type="match status" value="1"/>
</dbReference>
<accession>A0A0D8HGM7</accession>
<dbReference type="EMBL" id="JXYS01000062">
    <property type="protein sequence ID" value="KJF17150.1"/>
    <property type="molecule type" value="Genomic_DNA"/>
</dbReference>
<keyword evidence="9" id="KW-1185">Reference proteome</keyword>
<keyword evidence="3" id="KW-0004">4Fe-4S</keyword>
<dbReference type="PANTHER" id="PTHR42989:SF1">
    <property type="entry name" value="FORMATE HYDROGENLYASE SUBUNIT 7-RELATED"/>
    <property type="match status" value="1"/>
</dbReference>
<comment type="caution">
    <text evidence="8">The sequence shown here is derived from an EMBL/GenBank/DDBJ whole genome shotgun (WGS) entry which is preliminary data.</text>
</comment>